<dbReference type="Proteomes" id="UP000499080">
    <property type="component" value="Unassembled WGS sequence"/>
</dbReference>
<accession>A0A4Y2VNG3</accession>
<evidence type="ECO:0000313" key="2">
    <source>
        <dbReference type="Proteomes" id="UP000499080"/>
    </source>
</evidence>
<evidence type="ECO:0000313" key="1">
    <source>
        <dbReference type="EMBL" id="GBO25260.1"/>
    </source>
</evidence>
<dbReference type="EMBL" id="BGPR01048235">
    <property type="protein sequence ID" value="GBO25260.1"/>
    <property type="molecule type" value="Genomic_DNA"/>
</dbReference>
<sequence length="120" mass="13907">MWFAYTQGFCGWRGRALSPLGRRKTATGFCHSHLAAEKKVEIRDLIPPPRNTPRQECSDILEFTFRPHGGLQPYRHLFLADVFGIGALWTQNQHRSFYVRSTHKLMISHIDISFLLMYSA</sequence>
<protein>
    <submittedName>
        <fullName evidence="1">Uncharacterized protein</fullName>
    </submittedName>
</protein>
<dbReference type="AlphaFoldDB" id="A0A4Y2VNG3"/>
<name>A0A4Y2VNG3_ARAVE</name>
<gene>
    <name evidence="1" type="ORF">AVEN_3190_1</name>
</gene>
<keyword evidence="2" id="KW-1185">Reference proteome</keyword>
<reference evidence="1 2" key="1">
    <citation type="journal article" date="2019" name="Sci. Rep.">
        <title>Orb-weaving spider Araneus ventricosus genome elucidates the spidroin gene catalogue.</title>
        <authorList>
            <person name="Kono N."/>
            <person name="Nakamura H."/>
            <person name="Ohtoshi R."/>
            <person name="Moran D.A.P."/>
            <person name="Shinohara A."/>
            <person name="Yoshida Y."/>
            <person name="Fujiwara M."/>
            <person name="Mori M."/>
            <person name="Tomita M."/>
            <person name="Arakawa K."/>
        </authorList>
    </citation>
    <scope>NUCLEOTIDE SEQUENCE [LARGE SCALE GENOMIC DNA]</scope>
</reference>
<organism evidence="1 2">
    <name type="scientific">Araneus ventricosus</name>
    <name type="common">Orbweaver spider</name>
    <name type="synonym">Epeira ventricosa</name>
    <dbReference type="NCBI Taxonomy" id="182803"/>
    <lineage>
        <taxon>Eukaryota</taxon>
        <taxon>Metazoa</taxon>
        <taxon>Ecdysozoa</taxon>
        <taxon>Arthropoda</taxon>
        <taxon>Chelicerata</taxon>
        <taxon>Arachnida</taxon>
        <taxon>Araneae</taxon>
        <taxon>Araneomorphae</taxon>
        <taxon>Entelegynae</taxon>
        <taxon>Araneoidea</taxon>
        <taxon>Araneidae</taxon>
        <taxon>Araneus</taxon>
    </lineage>
</organism>
<comment type="caution">
    <text evidence="1">The sequence shown here is derived from an EMBL/GenBank/DDBJ whole genome shotgun (WGS) entry which is preliminary data.</text>
</comment>
<proteinExistence type="predicted"/>